<dbReference type="GO" id="GO:0008897">
    <property type="term" value="F:holo-[acyl-carrier-protein] synthase activity"/>
    <property type="evidence" value="ECO:0007669"/>
    <property type="project" value="UniProtKB-UniRule"/>
</dbReference>
<gene>
    <name evidence="8 10" type="primary">acpS</name>
    <name evidence="10" type="ORF">Pla52n_31140</name>
</gene>
<comment type="subcellular location">
    <subcellularLocation>
        <location evidence="8">Cytoplasm</location>
    </subcellularLocation>
</comment>
<dbReference type="GO" id="GO:0005737">
    <property type="term" value="C:cytoplasm"/>
    <property type="evidence" value="ECO:0007669"/>
    <property type="project" value="UniProtKB-SubCell"/>
</dbReference>
<evidence type="ECO:0000256" key="6">
    <source>
        <dbReference type="ARBA" id="ARBA00023098"/>
    </source>
</evidence>
<evidence type="ECO:0000256" key="1">
    <source>
        <dbReference type="ARBA" id="ARBA00022516"/>
    </source>
</evidence>
<name>A0A5C6AZJ3_9BACT</name>
<feature type="binding site" evidence="8">
    <location>
        <position position="9"/>
    </location>
    <ligand>
        <name>Mg(2+)</name>
        <dbReference type="ChEBI" id="CHEBI:18420"/>
    </ligand>
</feature>
<comment type="function">
    <text evidence="8">Transfers the 4'-phosphopantetheine moiety from coenzyme A to a Ser of acyl-carrier-protein.</text>
</comment>
<keyword evidence="11" id="KW-1185">Reference proteome</keyword>
<keyword evidence="1 8" id="KW-0444">Lipid biosynthesis</keyword>
<keyword evidence="7 8" id="KW-0275">Fatty acid biosynthesis</keyword>
<evidence type="ECO:0000313" key="11">
    <source>
        <dbReference type="Proteomes" id="UP000320176"/>
    </source>
</evidence>
<comment type="catalytic activity">
    <reaction evidence="8">
        <text>apo-[ACP] + CoA = holo-[ACP] + adenosine 3',5'-bisphosphate + H(+)</text>
        <dbReference type="Rhea" id="RHEA:12068"/>
        <dbReference type="Rhea" id="RHEA-COMP:9685"/>
        <dbReference type="Rhea" id="RHEA-COMP:9690"/>
        <dbReference type="ChEBI" id="CHEBI:15378"/>
        <dbReference type="ChEBI" id="CHEBI:29999"/>
        <dbReference type="ChEBI" id="CHEBI:57287"/>
        <dbReference type="ChEBI" id="CHEBI:58343"/>
        <dbReference type="ChEBI" id="CHEBI:64479"/>
        <dbReference type="EC" id="2.7.8.7"/>
    </reaction>
</comment>
<evidence type="ECO:0000313" key="10">
    <source>
        <dbReference type="EMBL" id="TWU05068.1"/>
    </source>
</evidence>
<dbReference type="AlphaFoldDB" id="A0A5C6AZJ3"/>
<keyword evidence="3 8" id="KW-0479">Metal-binding</keyword>
<dbReference type="EC" id="2.7.8.7" evidence="8"/>
<evidence type="ECO:0000256" key="8">
    <source>
        <dbReference type="HAMAP-Rule" id="MF_00101"/>
    </source>
</evidence>
<dbReference type="Gene3D" id="3.90.470.20">
    <property type="entry name" value="4'-phosphopantetheinyl transferase domain"/>
    <property type="match status" value="1"/>
</dbReference>
<accession>A0A5C6AZJ3</accession>
<comment type="similarity">
    <text evidence="8">Belongs to the P-Pant transferase superfamily. AcpS family.</text>
</comment>
<keyword evidence="4 8" id="KW-0276">Fatty acid metabolism</keyword>
<feature type="domain" description="4'-phosphopantetheinyl transferase" evidence="9">
    <location>
        <begin position="5"/>
        <end position="116"/>
    </location>
</feature>
<keyword evidence="6 8" id="KW-0443">Lipid metabolism</keyword>
<dbReference type="InterPro" id="IPR004568">
    <property type="entry name" value="Ppantetheine-prot_Trfase_dom"/>
</dbReference>
<dbReference type="InterPro" id="IPR002582">
    <property type="entry name" value="ACPS"/>
</dbReference>
<reference evidence="10 11" key="1">
    <citation type="submission" date="2019-02" db="EMBL/GenBank/DDBJ databases">
        <title>Deep-cultivation of Planctomycetes and their phenomic and genomic characterization uncovers novel biology.</title>
        <authorList>
            <person name="Wiegand S."/>
            <person name="Jogler M."/>
            <person name="Boedeker C."/>
            <person name="Pinto D."/>
            <person name="Vollmers J."/>
            <person name="Rivas-Marin E."/>
            <person name="Kohn T."/>
            <person name="Peeters S.H."/>
            <person name="Heuer A."/>
            <person name="Rast P."/>
            <person name="Oberbeckmann S."/>
            <person name="Bunk B."/>
            <person name="Jeske O."/>
            <person name="Meyerdierks A."/>
            <person name="Storesund J.E."/>
            <person name="Kallscheuer N."/>
            <person name="Luecker S."/>
            <person name="Lage O.M."/>
            <person name="Pohl T."/>
            <person name="Merkel B.J."/>
            <person name="Hornburger P."/>
            <person name="Mueller R.-W."/>
            <person name="Bruemmer F."/>
            <person name="Labrenz M."/>
            <person name="Spormann A.M."/>
            <person name="Op Den Camp H."/>
            <person name="Overmann J."/>
            <person name="Amann R."/>
            <person name="Jetten M.S.M."/>
            <person name="Mascher T."/>
            <person name="Medema M.H."/>
            <person name="Devos D.P."/>
            <person name="Kaster A.-K."/>
            <person name="Ovreas L."/>
            <person name="Rohde M."/>
            <person name="Galperin M.Y."/>
            <person name="Jogler C."/>
        </authorList>
    </citation>
    <scope>NUCLEOTIDE SEQUENCE [LARGE SCALE GENOMIC DNA]</scope>
    <source>
        <strain evidence="10 11">Pla52n</strain>
    </source>
</reference>
<dbReference type="GO" id="GO:0000287">
    <property type="term" value="F:magnesium ion binding"/>
    <property type="evidence" value="ECO:0007669"/>
    <property type="project" value="UniProtKB-UniRule"/>
</dbReference>
<comment type="cofactor">
    <cofactor evidence="8">
        <name>Mg(2+)</name>
        <dbReference type="ChEBI" id="CHEBI:18420"/>
    </cofactor>
</comment>
<evidence type="ECO:0000256" key="3">
    <source>
        <dbReference type="ARBA" id="ARBA00022723"/>
    </source>
</evidence>
<protein>
    <recommendedName>
        <fullName evidence="8">Holo-[acyl-carrier-protein] synthase</fullName>
        <shortName evidence="8">Holo-ACP synthase</shortName>
        <ecNumber evidence="8">2.7.8.7</ecNumber>
    </recommendedName>
    <alternativeName>
        <fullName evidence="8">4'-phosphopantetheinyl transferase AcpS</fullName>
    </alternativeName>
</protein>
<dbReference type="HAMAP" id="MF_00101">
    <property type="entry name" value="AcpS"/>
    <property type="match status" value="1"/>
</dbReference>
<sequence>MAILGIGTEIVEIVRIATMIETHGEQFLERVYTADEVDYCVGSGNASLNFATRWAAKEAAMKALRCRRQGVRWNEIELEVRPAEGPVIVLHGTAAEVAMRNDVEKLHVSLGGCRTHATAYVIATDDEVM</sequence>
<evidence type="ECO:0000256" key="7">
    <source>
        <dbReference type="ARBA" id="ARBA00023160"/>
    </source>
</evidence>
<dbReference type="NCBIfam" id="TIGR00556">
    <property type="entry name" value="pantethn_trn"/>
    <property type="match status" value="1"/>
</dbReference>
<dbReference type="OrthoDB" id="517356at2"/>
<comment type="caution">
    <text evidence="10">The sequence shown here is derived from an EMBL/GenBank/DDBJ whole genome shotgun (WGS) entry which is preliminary data.</text>
</comment>
<feature type="binding site" evidence="8">
    <location>
        <position position="58"/>
    </location>
    <ligand>
        <name>Mg(2+)</name>
        <dbReference type="ChEBI" id="CHEBI:18420"/>
    </ligand>
</feature>
<dbReference type="GO" id="GO:0006633">
    <property type="term" value="P:fatty acid biosynthetic process"/>
    <property type="evidence" value="ECO:0007669"/>
    <property type="project" value="UniProtKB-UniRule"/>
</dbReference>
<dbReference type="InterPro" id="IPR008278">
    <property type="entry name" value="4-PPantetheinyl_Trfase_dom"/>
</dbReference>
<evidence type="ECO:0000256" key="4">
    <source>
        <dbReference type="ARBA" id="ARBA00022832"/>
    </source>
</evidence>
<evidence type="ECO:0000256" key="5">
    <source>
        <dbReference type="ARBA" id="ARBA00022842"/>
    </source>
</evidence>
<dbReference type="Proteomes" id="UP000320176">
    <property type="component" value="Unassembled WGS sequence"/>
</dbReference>
<organism evidence="10 11">
    <name type="scientific">Stieleria varia</name>
    <dbReference type="NCBI Taxonomy" id="2528005"/>
    <lineage>
        <taxon>Bacteria</taxon>
        <taxon>Pseudomonadati</taxon>
        <taxon>Planctomycetota</taxon>
        <taxon>Planctomycetia</taxon>
        <taxon>Pirellulales</taxon>
        <taxon>Pirellulaceae</taxon>
        <taxon>Stieleria</taxon>
    </lineage>
</organism>
<evidence type="ECO:0000256" key="2">
    <source>
        <dbReference type="ARBA" id="ARBA00022679"/>
    </source>
</evidence>
<keyword evidence="2 8" id="KW-0808">Transferase</keyword>
<keyword evidence="8" id="KW-0963">Cytoplasm</keyword>
<proteinExistence type="inferred from homology"/>
<keyword evidence="5 8" id="KW-0460">Magnesium</keyword>
<dbReference type="Pfam" id="PF01648">
    <property type="entry name" value="ACPS"/>
    <property type="match status" value="1"/>
</dbReference>
<dbReference type="RefSeq" id="WP_146520380.1">
    <property type="nucleotide sequence ID" value="NZ_CP151726.1"/>
</dbReference>
<dbReference type="NCBIfam" id="TIGR00516">
    <property type="entry name" value="acpS"/>
    <property type="match status" value="1"/>
</dbReference>
<evidence type="ECO:0000259" key="9">
    <source>
        <dbReference type="Pfam" id="PF01648"/>
    </source>
</evidence>
<dbReference type="EMBL" id="SJPN01000003">
    <property type="protein sequence ID" value="TWU05068.1"/>
    <property type="molecule type" value="Genomic_DNA"/>
</dbReference>
<dbReference type="InterPro" id="IPR037143">
    <property type="entry name" value="4-PPantetheinyl_Trfase_dom_sf"/>
</dbReference>
<dbReference type="SUPFAM" id="SSF56214">
    <property type="entry name" value="4'-phosphopantetheinyl transferase"/>
    <property type="match status" value="1"/>
</dbReference>